<keyword evidence="2" id="KW-1185">Reference proteome</keyword>
<organism evidence="1 2">
    <name type="scientific">Jimgerdemannia flammicorona</name>
    <dbReference type="NCBI Taxonomy" id="994334"/>
    <lineage>
        <taxon>Eukaryota</taxon>
        <taxon>Fungi</taxon>
        <taxon>Fungi incertae sedis</taxon>
        <taxon>Mucoromycota</taxon>
        <taxon>Mucoromycotina</taxon>
        <taxon>Endogonomycetes</taxon>
        <taxon>Endogonales</taxon>
        <taxon>Endogonaceae</taxon>
        <taxon>Jimgerdemannia</taxon>
    </lineage>
</organism>
<protein>
    <submittedName>
        <fullName evidence="1">Uncharacterized protein</fullName>
    </submittedName>
</protein>
<dbReference type="AlphaFoldDB" id="A0A433Q1E3"/>
<dbReference type="EMBL" id="RBNJ01019345">
    <property type="protein sequence ID" value="RUS23568.1"/>
    <property type="molecule type" value="Genomic_DNA"/>
</dbReference>
<comment type="caution">
    <text evidence="1">The sequence shown here is derived from an EMBL/GenBank/DDBJ whole genome shotgun (WGS) entry which is preliminary data.</text>
</comment>
<accession>A0A433Q1E3</accession>
<evidence type="ECO:0000313" key="2">
    <source>
        <dbReference type="Proteomes" id="UP000274822"/>
    </source>
</evidence>
<sequence length="94" mass="10993">MWDWPNECDMFEVQPPGTHNIRSKPGTLRHDRKFATKKVHLSLLCKNAGEHKLSIPYGPLHDLPYRLHGEERVRDVHKHKRWIATDNGGYSIIN</sequence>
<name>A0A433Q1E3_9FUNG</name>
<dbReference type="Proteomes" id="UP000274822">
    <property type="component" value="Unassembled WGS sequence"/>
</dbReference>
<reference evidence="1 2" key="1">
    <citation type="journal article" date="2018" name="New Phytol.">
        <title>Phylogenomics of Endogonaceae and evolution of mycorrhizas within Mucoromycota.</title>
        <authorList>
            <person name="Chang Y."/>
            <person name="Desiro A."/>
            <person name="Na H."/>
            <person name="Sandor L."/>
            <person name="Lipzen A."/>
            <person name="Clum A."/>
            <person name="Barry K."/>
            <person name="Grigoriev I.V."/>
            <person name="Martin F.M."/>
            <person name="Stajich J.E."/>
            <person name="Smith M.E."/>
            <person name="Bonito G."/>
            <person name="Spatafora J.W."/>
        </authorList>
    </citation>
    <scope>NUCLEOTIDE SEQUENCE [LARGE SCALE GENOMIC DNA]</scope>
    <source>
        <strain evidence="1 2">AD002</strain>
    </source>
</reference>
<evidence type="ECO:0000313" key="1">
    <source>
        <dbReference type="EMBL" id="RUS23568.1"/>
    </source>
</evidence>
<proteinExistence type="predicted"/>
<gene>
    <name evidence="1" type="ORF">BC938DRAFT_474945</name>
</gene>